<feature type="domain" description="Secretion system C-terminal sorting" evidence="1">
    <location>
        <begin position="451"/>
        <end position="502"/>
    </location>
</feature>
<dbReference type="EMBL" id="DTAR01000107">
    <property type="protein sequence ID" value="HGM97663.1"/>
    <property type="molecule type" value="Genomic_DNA"/>
</dbReference>
<evidence type="ECO:0000259" key="1">
    <source>
        <dbReference type="Pfam" id="PF18962"/>
    </source>
</evidence>
<sequence length="506" mass="57556">MIKIFLLIIISSGKDTAACHTIGEVWNCYTTGCLGGEWSAGSYGLTWPGGIPINNYYLWGSYFAIGVKENNFPYVTAWDYPLGEWAPCSLIYHGPGISEDDIIMTWHDLITNPRNAAGRRTGLRVIMKALAWSHEPWNDFIGYEIYLIWKKDSCDIQNVGETLDSIYLGIVFDCDVSGADQSDPHIDDMPFYDGYVAHEWDTLGYPYDSIILLPDSFINTPDGIYDQYIVYGDNEWEHTLHGEILILPRNLSFMWDDNNPSTPGNDKGENGASAGYVGLALLYSPTSIGDTTWICPHCGDTCRIPRVWAHHIWDWQNDPTNDSIFYEHLAGRPVRFMYKPQDTFDYRFLLSVGPFKMADKETLKFVFAGAVGQELNGGNDSIYGRDWIRGLRQTIDYALAAYYTGSQISDPVHPSGPDEDIHWKILKISEKNYNKISLNLPTILTPSYSLKTKESLTIEIFNISGRKIKEIKVKDFAFPFKNLKEGTYFLRINNEKKLKRIILIKP</sequence>
<dbReference type="Pfam" id="PF18962">
    <property type="entry name" value="Por_Secre_tail"/>
    <property type="match status" value="1"/>
</dbReference>
<reference evidence="2" key="1">
    <citation type="journal article" date="2020" name="mSystems">
        <title>Genome- and Community-Level Interaction Insights into Carbon Utilization and Element Cycling Functions of Hydrothermarchaeota in Hydrothermal Sediment.</title>
        <authorList>
            <person name="Zhou Z."/>
            <person name="Liu Y."/>
            <person name="Xu W."/>
            <person name="Pan J."/>
            <person name="Luo Z.H."/>
            <person name="Li M."/>
        </authorList>
    </citation>
    <scope>NUCLEOTIDE SEQUENCE [LARGE SCALE GENOMIC DNA]</scope>
    <source>
        <strain evidence="2">SpSt-626</strain>
    </source>
</reference>
<name>A0A7V4ABL1_UNCW3</name>
<comment type="caution">
    <text evidence="2">The sequence shown here is derived from an EMBL/GenBank/DDBJ whole genome shotgun (WGS) entry which is preliminary data.</text>
</comment>
<proteinExistence type="predicted"/>
<evidence type="ECO:0000313" key="2">
    <source>
        <dbReference type="EMBL" id="HGM97663.1"/>
    </source>
</evidence>
<dbReference type="InterPro" id="IPR026444">
    <property type="entry name" value="Secre_tail"/>
</dbReference>
<accession>A0A7V4ABL1</accession>
<gene>
    <name evidence="2" type="ORF">ENT96_01255</name>
</gene>
<dbReference type="AlphaFoldDB" id="A0A7V4ABL1"/>
<organism evidence="2">
    <name type="scientific">candidate division WOR-3 bacterium</name>
    <dbReference type="NCBI Taxonomy" id="2052148"/>
    <lineage>
        <taxon>Bacteria</taxon>
        <taxon>Bacteria division WOR-3</taxon>
    </lineage>
</organism>
<protein>
    <submittedName>
        <fullName evidence="2">T9SS type A sorting domain-containing protein</fullName>
    </submittedName>
</protein>
<dbReference type="NCBIfam" id="TIGR04183">
    <property type="entry name" value="Por_Secre_tail"/>
    <property type="match status" value="1"/>
</dbReference>